<keyword evidence="2" id="KW-1185">Reference proteome</keyword>
<dbReference type="Proteomes" id="UP000271889">
    <property type="component" value="Unassembled WGS sequence"/>
</dbReference>
<dbReference type="EMBL" id="UYRV01106576">
    <property type="protein sequence ID" value="VDN22546.1"/>
    <property type="molecule type" value="Genomic_DNA"/>
</dbReference>
<gene>
    <name evidence="1" type="ORF">CGOC_LOCUS9326</name>
</gene>
<organism evidence="1 2">
    <name type="scientific">Cylicostephanus goldi</name>
    <name type="common">Nematode worm</name>
    <dbReference type="NCBI Taxonomy" id="71465"/>
    <lineage>
        <taxon>Eukaryota</taxon>
        <taxon>Metazoa</taxon>
        <taxon>Ecdysozoa</taxon>
        <taxon>Nematoda</taxon>
        <taxon>Chromadorea</taxon>
        <taxon>Rhabditida</taxon>
        <taxon>Rhabditina</taxon>
        <taxon>Rhabditomorpha</taxon>
        <taxon>Strongyloidea</taxon>
        <taxon>Strongylidae</taxon>
        <taxon>Cylicostephanus</taxon>
    </lineage>
</organism>
<reference evidence="1 2" key="1">
    <citation type="submission" date="2018-11" db="EMBL/GenBank/DDBJ databases">
        <authorList>
            <consortium name="Pathogen Informatics"/>
        </authorList>
    </citation>
    <scope>NUCLEOTIDE SEQUENCE [LARGE SCALE GENOMIC DNA]</scope>
</reference>
<dbReference type="AlphaFoldDB" id="A0A3P7PWT0"/>
<protein>
    <submittedName>
        <fullName evidence="1">Uncharacterized protein</fullName>
    </submittedName>
</protein>
<sequence length="248" mass="28269">MLGIMEHLDALGDRLERALETPVELTMHSREMGRLVREVMIIALGEADIETKTPGTLSVGDWDMRCWIVGGEPTEYWLDDRISEFVLKILTDDPVWTKTTSLSFSPLSPEDQKKISGLDYPHDFSYDYVSDILTQVVFNGSPGKADFLWRAHGPIVNPEIKVGDNLYKVYVTIPDRAYLEIDSREKTIILVDADVRKNFYAYREKGAPGSGTYIFEKLPTGKTSVTWNRKFGFDLVVYETRSTPPYEE</sequence>
<evidence type="ECO:0000313" key="2">
    <source>
        <dbReference type="Proteomes" id="UP000271889"/>
    </source>
</evidence>
<name>A0A3P7PWT0_CYLGO</name>
<proteinExistence type="predicted"/>
<accession>A0A3P7PWT0</accession>
<evidence type="ECO:0000313" key="1">
    <source>
        <dbReference type="EMBL" id="VDN22546.1"/>
    </source>
</evidence>